<sequence length="1167" mass="129845">MERAKKNANKEFRLSSWAIDNPSVIYVMIGIFLFIGISSYFSMPREEFPEAVETKIYISTVYPGNTAEDMERLITDPMEERLKNVSNAVEMTSTSQEDYAMIVVEFDENITVEAAKQKVKDEVDAEKAGEDWPVFNGAKVEPNVFDLNLAESFPILNVNLKGDYPVEKLKEFAEYLQDEIENLEEIKQVDIRGAQEKEVEVAVDINKMMAAKVNFDNVIQAIANGNMTMSAGNLITSGQRRTIRITGEIENPSELNDFVVKSENGTVYLKDIAQVTFTEEDKTTYAREMGQSVVMLDIKKRSGKNEVQATSKIREIVAEAQESYLPEDLEVTFANDSSSSTLNQVDDLVNNIIFGIILVVTVLMFFLGFRNALFVGFAIPMSMFMSFMILSSLGYTLNTMILFGLIMGLGMLVDNGVVVVENVYRLMEQEGMSRKEAAKKGIGEIAIPIIISTATTVAAFVPLGLWPGIMGEFMIYFPITLSVVLGSSLFVAIFMNSMLVSQFMEIGEKTLTRKQLIRISAILGGFGLFIVVVGGPVRGLGTLMIVVAAMFWAYKYFLKPWATRFQKNSLVRLENWYEKRLKAALRGRNVYWYFGGTMLLLVAAFMAFGVSVDSQRTKLEFFPDNTPKEIYVYIEYPQGTDIDKTNALTRDIEERVYALIDDERYQDSAGENLLVDTGVSQVGKGAENPFTEAGQVADMPHRGKITLSMEEFKYRDGLDTEQLRLRIQNALAEVYPGVTISVEKDAVGPPAGYPVNIELIGQNYDTLINVAERMRNFINTKNIEGMEGLKVDVNKSSPGMQVIVDRQKAGELGVSVGQVGQQLRRSLFGDKAGVFKKDGEDYDINVRFNEDLRYNTSALFNQNIIFRDQATGQIKEIPISAVASRKNTSSFNAIKHINGQRVVTVYSGLKPGGNANIIVDQIKKEMESFEDLPAGVKIDYTGELEEQAKQQAFLMGAFFSGLGLIMLILVFQFGGISKPAIIMMAIFLSFIGVFGGLVATGWPFVIMMTMMGIIALAGIVVNNGVVLLDYTQILIDRRKVALNIPDDELLSLEDVTKSIINGGKARLRPVILTAITTVLGLIPLATGLNINFITLFGRFDPQVYVGGDNVIFWGPLAWTVIFGLIVATFLTLIIVPVLFNITYRIKLAIRKRRPQSQEEAVRLKQAA</sequence>
<evidence type="ECO:0000313" key="3">
    <source>
        <dbReference type="Proteomes" id="UP000199534"/>
    </source>
</evidence>
<dbReference type="Pfam" id="PF00873">
    <property type="entry name" value="ACR_tran"/>
    <property type="match status" value="1"/>
</dbReference>
<keyword evidence="1" id="KW-0472">Membrane</keyword>
<dbReference type="PANTHER" id="PTHR32063">
    <property type="match status" value="1"/>
</dbReference>
<feature type="transmembrane region" description="Helical" evidence="1">
    <location>
        <begin position="1070"/>
        <end position="1096"/>
    </location>
</feature>
<name>A0A1I6FYV4_9FLAO</name>
<dbReference type="PRINTS" id="PR00702">
    <property type="entry name" value="ACRIFLAVINRP"/>
</dbReference>
<dbReference type="OrthoDB" id="9798415at2"/>
<feature type="transmembrane region" description="Helical" evidence="1">
    <location>
        <begin position="590"/>
        <end position="610"/>
    </location>
</feature>
<dbReference type="RefSeq" id="WP_092981052.1">
    <property type="nucleotide sequence ID" value="NZ_FOYQ01000001.1"/>
</dbReference>
<dbReference type="GO" id="GO:0005886">
    <property type="term" value="C:plasma membrane"/>
    <property type="evidence" value="ECO:0007669"/>
    <property type="project" value="TreeGrafter"/>
</dbReference>
<protein>
    <submittedName>
        <fullName evidence="2">Multidrug efflux pump subunit AcrB</fullName>
    </submittedName>
</protein>
<dbReference type="Proteomes" id="UP000199534">
    <property type="component" value="Unassembled WGS sequence"/>
</dbReference>
<reference evidence="2 3" key="1">
    <citation type="submission" date="2016-10" db="EMBL/GenBank/DDBJ databases">
        <authorList>
            <person name="de Groot N.N."/>
        </authorList>
    </citation>
    <scope>NUCLEOTIDE SEQUENCE [LARGE SCALE GENOMIC DNA]</scope>
    <source>
        <strain evidence="2 3">DSM 21019</strain>
    </source>
</reference>
<dbReference type="GO" id="GO:0042910">
    <property type="term" value="F:xenobiotic transmembrane transporter activity"/>
    <property type="evidence" value="ECO:0007669"/>
    <property type="project" value="TreeGrafter"/>
</dbReference>
<dbReference type="Gene3D" id="3.30.2090.10">
    <property type="entry name" value="Multidrug efflux transporter AcrB TolC docking domain, DN and DC subdomains"/>
    <property type="match status" value="2"/>
</dbReference>
<feature type="transmembrane region" description="Helical" evidence="1">
    <location>
        <begin position="980"/>
        <end position="999"/>
    </location>
</feature>
<feature type="transmembrane region" description="Helical" evidence="1">
    <location>
        <begin position="1116"/>
        <end position="1143"/>
    </location>
</feature>
<feature type="transmembrane region" description="Helical" evidence="1">
    <location>
        <begin position="540"/>
        <end position="558"/>
    </location>
</feature>
<dbReference type="InterPro" id="IPR001036">
    <property type="entry name" value="Acrflvin-R"/>
</dbReference>
<dbReference type="AlphaFoldDB" id="A0A1I6FYV4"/>
<feature type="transmembrane region" description="Helical" evidence="1">
    <location>
        <begin position="1005"/>
        <end position="1028"/>
    </location>
</feature>
<keyword evidence="1" id="KW-1133">Transmembrane helix</keyword>
<feature type="transmembrane region" description="Helical" evidence="1">
    <location>
        <begin position="348"/>
        <end position="367"/>
    </location>
</feature>
<keyword evidence="3" id="KW-1185">Reference proteome</keyword>
<feature type="transmembrane region" description="Helical" evidence="1">
    <location>
        <begin position="445"/>
        <end position="469"/>
    </location>
</feature>
<organism evidence="2 3">
    <name type="scientific">Robiginitalea myxolifaciens</name>
    <dbReference type="NCBI Taxonomy" id="400055"/>
    <lineage>
        <taxon>Bacteria</taxon>
        <taxon>Pseudomonadati</taxon>
        <taxon>Bacteroidota</taxon>
        <taxon>Flavobacteriia</taxon>
        <taxon>Flavobacteriales</taxon>
        <taxon>Flavobacteriaceae</taxon>
        <taxon>Robiginitalea</taxon>
    </lineage>
</organism>
<dbReference type="InterPro" id="IPR027463">
    <property type="entry name" value="AcrB_DN_DC_subdom"/>
</dbReference>
<keyword evidence="1" id="KW-0812">Transmembrane</keyword>
<dbReference type="PANTHER" id="PTHR32063:SF0">
    <property type="entry name" value="SWARMING MOTILITY PROTEIN SWRC"/>
    <property type="match status" value="1"/>
</dbReference>
<proteinExistence type="predicted"/>
<dbReference type="Gene3D" id="3.30.70.1430">
    <property type="entry name" value="Multidrug efflux transporter AcrB pore domain"/>
    <property type="match status" value="2"/>
</dbReference>
<dbReference type="STRING" id="400055.SAMN04490243_0941"/>
<feature type="transmembrane region" description="Helical" evidence="1">
    <location>
        <begin position="21"/>
        <end position="41"/>
    </location>
</feature>
<dbReference type="EMBL" id="FOYQ01000001">
    <property type="protein sequence ID" value="SFR35123.1"/>
    <property type="molecule type" value="Genomic_DNA"/>
</dbReference>
<feature type="transmembrane region" description="Helical" evidence="1">
    <location>
        <begin position="475"/>
        <end position="495"/>
    </location>
</feature>
<feature type="transmembrane region" description="Helical" evidence="1">
    <location>
        <begin position="952"/>
        <end position="973"/>
    </location>
</feature>
<accession>A0A1I6FYV4</accession>
<evidence type="ECO:0000256" key="1">
    <source>
        <dbReference type="SAM" id="Phobius"/>
    </source>
</evidence>
<evidence type="ECO:0000313" key="2">
    <source>
        <dbReference type="EMBL" id="SFR35123.1"/>
    </source>
</evidence>
<dbReference type="SUPFAM" id="SSF82714">
    <property type="entry name" value="Multidrug efflux transporter AcrB TolC docking domain, DN and DC subdomains"/>
    <property type="match status" value="2"/>
</dbReference>
<dbReference type="SUPFAM" id="SSF82693">
    <property type="entry name" value="Multidrug efflux transporter AcrB pore domain, PN1, PN2, PC1 and PC2 subdomains"/>
    <property type="match status" value="2"/>
</dbReference>
<dbReference type="Gene3D" id="1.20.1640.10">
    <property type="entry name" value="Multidrug efflux transporter AcrB transmembrane domain"/>
    <property type="match status" value="2"/>
</dbReference>
<feature type="transmembrane region" description="Helical" evidence="1">
    <location>
        <begin position="401"/>
        <end position="424"/>
    </location>
</feature>
<gene>
    <name evidence="2" type="ORF">SAMN04490243_0941</name>
</gene>
<dbReference type="Gene3D" id="3.30.70.1440">
    <property type="entry name" value="Multidrug efflux transporter AcrB pore domain"/>
    <property type="match status" value="1"/>
</dbReference>
<dbReference type="Gene3D" id="3.30.70.1320">
    <property type="entry name" value="Multidrug efflux transporter AcrB pore domain like"/>
    <property type="match status" value="1"/>
</dbReference>
<dbReference type="SUPFAM" id="SSF82866">
    <property type="entry name" value="Multidrug efflux transporter AcrB transmembrane domain"/>
    <property type="match status" value="2"/>
</dbReference>
<feature type="transmembrane region" description="Helical" evidence="1">
    <location>
        <begin position="516"/>
        <end position="534"/>
    </location>
</feature>
<feature type="transmembrane region" description="Helical" evidence="1">
    <location>
        <begin position="374"/>
        <end position="395"/>
    </location>
</feature>